<sequence length="84" mass="8976">MTAEDIIVPSPLLSVEHNIVGGVDMDVLLQTTVSVLPQVVCHIVQVSDPLLVAEDTIVLVNSQVVEPPVHDNGTVRKNKTVRSG</sequence>
<reference evidence="1" key="1">
    <citation type="submission" date="2023-10" db="EMBL/GenBank/DDBJ databases">
        <authorList>
            <person name="Rodriguez Cubillos JULIANA M."/>
            <person name="De Vega J."/>
        </authorList>
    </citation>
    <scope>NUCLEOTIDE SEQUENCE</scope>
</reference>
<comment type="caution">
    <text evidence="1">The sequence shown here is derived from an EMBL/GenBank/DDBJ whole genome shotgun (WGS) entry which is preliminary data.</text>
</comment>
<protein>
    <submittedName>
        <fullName evidence="1">Uncharacterized protein</fullName>
    </submittedName>
</protein>
<name>A0ACB0LMU6_TRIPR</name>
<dbReference type="Proteomes" id="UP001177021">
    <property type="component" value="Unassembled WGS sequence"/>
</dbReference>
<accession>A0ACB0LMU6</accession>
<keyword evidence="2" id="KW-1185">Reference proteome</keyword>
<evidence type="ECO:0000313" key="2">
    <source>
        <dbReference type="Proteomes" id="UP001177021"/>
    </source>
</evidence>
<organism evidence="1 2">
    <name type="scientific">Trifolium pratense</name>
    <name type="common">Red clover</name>
    <dbReference type="NCBI Taxonomy" id="57577"/>
    <lineage>
        <taxon>Eukaryota</taxon>
        <taxon>Viridiplantae</taxon>
        <taxon>Streptophyta</taxon>
        <taxon>Embryophyta</taxon>
        <taxon>Tracheophyta</taxon>
        <taxon>Spermatophyta</taxon>
        <taxon>Magnoliopsida</taxon>
        <taxon>eudicotyledons</taxon>
        <taxon>Gunneridae</taxon>
        <taxon>Pentapetalae</taxon>
        <taxon>rosids</taxon>
        <taxon>fabids</taxon>
        <taxon>Fabales</taxon>
        <taxon>Fabaceae</taxon>
        <taxon>Papilionoideae</taxon>
        <taxon>50 kb inversion clade</taxon>
        <taxon>NPAAA clade</taxon>
        <taxon>Hologalegina</taxon>
        <taxon>IRL clade</taxon>
        <taxon>Trifolieae</taxon>
        <taxon>Trifolium</taxon>
    </lineage>
</organism>
<evidence type="ECO:0000313" key="1">
    <source>
        <dbReference type="EMBL" id="CAJ2670882.1"/>
    </source>
</evidence>
<proteinExistence type="predicted"/>
<dbReference type="EMBL" id="CASHSV030000615">
    <property type="protein sequence ID" value="CAJ2670882.1"/>
    <property type="molecule type" value="Genomic_DNA"/>
</dbReference>
<gene>
    <name evidence="1" type="ORF">MILVUS5_LOCUS34850</name>
</gene>